<dbReference type="Pfam" id="PF09383">
    <property type="entry name" value="NIL"/>
    <property type="match status" value="1"/>
</dbReference>
<keyword evidence="11" id="KW-1185">Reference proteome</keyword>
<dbReference type="InterPro" id="IPR050086">
    <property type="entry name" value="MetN_ABC_transporter-like"/>
</dbReference>
<proteinExistence type="inferred from homology"/>
<keyword evidence="6" id="KW-1278">Translocase</keyword>
<dbReference type="Gene3D" id="3.40.50.300">
    <property type="entry name" value="P-loop containing nucleotide triphosphate hydrolases"/>
    <property type="match status" value="1"/>
</dbReference>
<evidence type="ECO:0000313" key="10">
    <source>
        <dbReference type="EMBL" id="SFL89202.1"/>
    </source>
</evidence>
<dbReference type="SMART" id="SM00382">
    <property type="entry name" value="AAA"/>
    <property type="match status" value="1"/>
</dbReference>
<evidence type="ECO:0000256" key="7">
    <source>
        <dbReference type="ARBA" id="ARBA00022970"/>
    </source>
</evidence>
<reference evidence="11" key="1">
    <citation type="submission" date="2016-10" db="EMBL/GenBank/DDBJ databases">
        <authorList>
            <person name="Varghese N."/>
            <person name="Submissions S."/>
        </authorList>
    </citation>
    <scope>NUCLEOTIDE SEQUENCE [LARGE SCALE GENOMIC DNA]</scope>
    <source>
        <strain evidence="11">DSM 13327</strain>
    </source>
</reference>
<dbReference type="RefSeq" id="WP_090938249.1">
    <property type="nucleotide sequence ID" value="NZ_FOTS01000024.1"/>
</dbReference>
<dbReference type="PROSITE" id="PS50893">
    <property type="entry name" value="ABC_TRANSPORTER_2"/>
    <property type="match status" value="1"/>
</dbReference>
<evidence type="ECO:0000256" key="3">
    <source>
        <dbReference type="ARBA" id="ARBA00022475"/>
    </source>
</evidence>
<dbReference type="PANTHER" id="PTHR43166:SF30">
    <property type="entry name" value="METHIONINE IMPORT ATP-BINDING PROTEIN METN"/>
    <property type="match status" value="1"/>
</dbReference>
<evidence type="ECO:0000313" key="11">
    <source>
        <dbReference type="Proteomes" id="UP000199520"/>
    </source>
</evidence>
<dbReference type="InterPro" id="IPR003593">
    <property type="entry name" value="AAA+_ATPase"/>
</dbReference>
<comment type="similarity">
    <text evidence="1">Belongs to the ABC transporter superfamily.</text>
</comment>
<name>A0A1I4LDW4_9FIRM</name>
<keyword evidence="5 10" id="KW-0067">ATP-binding</keyword>
<dbReference type="GO" id="GO:0005524">
    <property type="term" value="F:ATP binding"/>
    <property type="evidence" value="ECO:0007669"/>
    <property type="project" value="UniProtKB-KW"/>
</dbReference>
<protein>
    <submittedName>
        <fullName evidence="10">D-methionine transport system ATP-binding protein</fullName>
    </submittedName>
</protein>
<dbReference type="OrthoDB" id="9804199at2"/>
<dbReference type="GO" id="GO:0005886">
    <property type="term" value="C:plasma membrane"/>
    <property type="evidence" value="ECO:0007669"/>
    <property type="project" value="UniProtKB-ARBA"/>
</dbReference>
<dbReference type="PANTHER" id="PTHR43166">
    <property type="entry name" value="AMINO ACID IMPORT ATP-BINDING PROTEIN"/>
    <property type="match status" value="1"/>
</dbReference>
<accession>A0A1I4LDW4</accession>
<dbReference type="InterPro" id="IPR003439">
    <property type="entry name" value="ABC_transporter-like_ATP-bd"/>
</dbReference>
<keyword evidence="3" id="KW-1003">Cell membrane</keyword>
<dbReference type="InterPro" id="IPR017871">
    <property type="entry name" value="ABC_transporter-like_CS"/>
</dbReference>
<dbReference type="STRING" id="1123291.SAMN04490355_102425"/>
<evidence type="ECO:0000256" key="4">
    <source>
        <dbReference type="ARBA" id="ARBA00022741"/>
    </source>
</evidence>
<evidence type="ECO:0000256" key="5">
    <source>
        <dbReference type="ARBA" id="ARBA00022840"/>
    </source>
</evidence>
<dbReference type="EMBL" id="FOTS01000024">
    <property type="protein sequence ID" value="SFL89202.1"/>
    <property type="molecule type" value="Genomic_DNA"/>
</dbReference>
<dbReference type="InterPro" id="IPR018449">
    <property type="entry name" value="NIL_domain"/>
</dbReference>
<dbReference type="GO" id="GO:0016887">
    <property type="term" value="F:ATP hydrolysis activity"/>
    <property type="evidence" value="ECO:0007669"/>
    <property type="project" value="InterPro"/>
</dbReference>
<dbReference type="Gene3D" id="3.30.70.260">
    <property type="match status" value="1"/>
</dbReference>
<dbReference type="PROSITE" id="PS00211">
    <property type="entry name" value="ABC_TRANSPORTER_1"/>
    <property type="match status" value="1"/>
</dbReference>
<dbReference type="InterPro" id="IPR027417">
    <property type="entry name" value="P-loop_NTPase"/>
</dbReference>
<evidence type="ECO:0000256" key="2">
    <source>
        <dbReference type="ARBA" id="ARBA00022448"/>
    </source>
</evidence>
<keyword evidence="4" id="KW-0547">Nucleotide-binding</keyword>
<dbReference type="FunFam" id="3.40.50.300:FF:000056">
    <property type="entry name" value="Cell division ATP-binding protein FtsE"/>
    <property type="match status" value="1"/>
</dbReference>
<sequence length="323" mass="36336">MIEISNLQKSFNERKILKNISFTIDDGEICGLVGRSGAGKSTLLRCINGLESYDAGSLKIDGFEVKNHSEKEIRQFRKNIGMIFQSFSLMERKTVYQNVALPMECWGYGKEEIDKRVKELLKIVDIEDKIHEKPRSLSGGQKQRVAIARALTLHPKILLCDEATSALDPKTTQSILLLLKKINETLGIAVVFVTHQMSVVRQICHKVCILENGEIMAKGAVNEVFMDQPQSLRNLLGENEEVILPQDGVTIKISYSGENVNDRLLSDMAQKIGVGFSLVWAKTEKYRDTVLGFVIINVDKNHISLVDKYLNDVGARWEVLTNE</sequence>
<evidence type="ECO:0000259" key="9">
    <source>
        <dbReference type="PROSITE" id="PS50893"/>
    </source>
</evidence>
<evidence type="ECO:0000256" key="1">
    <source>
        <dbReference type="ARBA" id="ARBA00005417"/>
    </source>
</evidence>
<keyword evidence="7" id="KW-0029">Amino-acid transport</keyword>
<dbReference type="AlphaFoldDB" id="A0A1I4LDW4"/>
<dbReference type="SUPFAM" id="SSF55021">
    <property type="entry name" value="ACT-like"/>
    <property type="match status" value="1"/>
</dbReference>
<gene>
    <name evidence="10" type="ORF">SAMN04490355_102425</name>
</gene>
<evidence type="ECO:0000256" key="6">
    <source>
        <dbReference type="ARBA" id="ARBA00022967"/>
    </source>
</evidence>
<dbReference type="SUPFAM" id="SSF52540">
    <property type="entry name" value="P-loop containing nucleoside triphosphate hydrolases"/>
    <property type="match status" value="1"/>
</dbReference>
<dbReference type="GO" id="GO:0006865">
    <property type="term" value="P:amino acid transport"/>
    <property type="evidence" value="ECO:0007669"/>
    <property type="project" value="UniProtKB-KW"/>
</dbReference>
<organism evidence="10 11">
    <name type="scientific">Pelosinus propionicus DSM 13327</name>
    <dbReference type="NCBI Taxonomy" id="1123291"/>
    <lineage>
        <taxon>Bacteria</taxon>
        <taxon>Bacillati</taxon>
        <taxon>Bacillota</taxon>
        <taxon>Negativicutes</taxon>
        <taxon>Selenomonadales</taxon>
        <taxon>Sporomusaceae</taxon>
        <taxon>Pelosinus</taxon>
    </lineage>
</organism>
<keyword evidence="8" id="KW-0472">Membrane</keyword>
<dbReference type="InterPro" id="IPR045865">
    <property type="entry name" value="ACT-like_dom_sf"/>
</dbReference>
<evidence type="ECO:0000256" key="8">
    <source>
        <dbReference type="ARBA" id="ARBA00023136"/>
    </source>
</evidence>
<dbReference type="Proteomes" id="UP000199520">
    <property type="component" value="Unassembled WGS sequence"/>
</dbReference>
<keyword evidence="2" id="KW-0813">Transport</keyword>
<dbReference type="SMART" id="SM00930">
    <property type="entry name" value="NIL"/>
    <property type="match status" value="1"/>
</dbReference>
<feature type="domain" description="ABC transporter" evidence="9">
    <location>
        <begin position="2"/>
        <end position="237"/>
    </location>
</feature>
<dbReference type="Pfam" id="PF00005">
    <property type="entry name" value="ABC_tran"/>
    <property type="match status" value="1"/>
</dbReference>